<dbReference type="InterPro" id="IPR007138">
    <property type="entry name" value="ABM_dom"/>
</dbReference>
<evidence type="ECO:0000313" key="3">
    <source>
        <dbReference type="Proteomes" id="UP001519332"/>
    </source>
</evidence>
<dbReference type="Gene3D" id="3.30.70.100">
    <property type="match status" value="1"/>
</dbReference>
<dbReference type="InterPro" id="IPR011008">
    <property type="entry name" value="Dimeric_a/b-barrel"/>
</dbReference>
<dbReference type="SUPFAM" id="SSF54909">
    <property type="entry name" value="Dimeric alpha+beta barrel"/>
    <property type="match status" value="1"/>
</dbReference>
<proteinExistence type="predicted"/>
<organism evidence="2 3">
    <name type="scientific">Kibdelosporangium banguiense</name>
    <dbReference type="NCBI Taxonomy" id="1365924"/>
    <lineage>
        <taxon>Bacteria</taxon>
        <taxon>Bacillati</taxon>
        <taxon>Actinomycetota</taxon>
        <taxon>Actinomycetes</taxon>
        <taxon>Pseudonocardiales</taxon>
        <taxon>Pseudonocardiaceae</taxon>
        <taxon>Kibdelosporangium</taxon>
    </lineage>
</organism>
<dbReference type="RefSeq" id="WP_209644031.1">
    <property type="nucleotide sequence ID" value="NZ_JAGINW010000001.1"/>
</dbReference>
<evidence type="ECO:0000259" key="1">
    <source>
        <dbReference type="Pfam" id="PF03992"/>
    </source>
</evidence>
<dbReference type="EMBL" id="JAGINW010000001">
    <property type="protein sequence ID" value="MBP2327032.1"/>
    <property type="molecule type" value="Genomic_DNA"/>
</dbReference>
<keyword evidence="3" id="KW-1185">Reference proteome</keyword>
<accession>A0ABS4TRI6</accession>
<reference evidence="2 3" key="1">
    <citation type="submission" date="2021-03" db="EMBL/GenBank/DDBJ databases">
        <title>Sequencing the genomes of 1000 actinobacteria strains.</title>
        <authorList>
            <person name="Klenk H.-P."/>
        </authorList>
    </citation>
    <scope>NUCLEOTIDE SEQUENCE [LARGE SCALE GENOMIC DNA]</scope>
    <source>
        <strain evidence="2 3">DSM 46670</strain>
    </source>
</reference>
<dbReference type="Proteomes" id="UP001519332">
    <property type="component" value="Unassembled WGS sequence"/>
</dbReference>
<protein>
    <submittedName>
        <fullName evidence="2">Antibiotic biosynthesis monooxygenase (ABM) superfamily enzyme</fullName>
    </submittedName>
</protein>
<comment type="caution">
    <text evidence="2">The sequence shown here is derived from an EMBL/GenBank/DDBJ whole genome shotgun (WGS) entry which is preliminary data.</text>
</comment>
<dbReference type="Pfam" id="PF03992">
    <property type="entry name" value="ABM"/>
    <property type="match status" value="1"/>
</dbReference>
<keyword evidence="2" id="KW-0560">Oxidoreductase</keyword>
<evidence type="ECO:0000313" key="2">
    <source>
        <dbReference type="EMBL" id="MBP2327032.1"/>
    </source>
</evidence>
<name>A0ABS4TRI6_9PSEU</name>
<dbReference type="GO" id="GO:0004497">
    <property type="term" value="F:monooxygenase activity"/>
    <property type="evidence" value="ECO:0007669"/>
    <property type="project" value="UniProtKB-KW"/>
</dbReference>
<sequence>MPVIRTGSAVTQINVFTVEPDRQQPLIDYLARAARVASEVPGWMSASIHRSLDGTRVVNYAQSEDHDAARRVIQHLKAQGMLEGNKAFGQAHPGLYEVSFTLDRDDIH</sequence>
<gene>
    <name evidence="2" type="ORF">JOF56_007417</name>
</gene>
<keyword evidence="2" id="KW-0503">Monooxygenase</keyword>
<feature type="domain" description="ABM" evidence="1">
    <location>
        <begin position="10"/>
        <end position="69"/>
    </location>
</feature>